<feature type="compositionally biased region" description="Basic residues" evidence="1">
    <location>
        <begin position="412"/>
        <end position="427"/>
    </location>
</feature>
<dbReference type="Pfam" id="PF20695">
    <property type="entry name" value="UbiD_N"/>
    <property type="match status" value="1"/>
</dbReference>
<evidence type="ECO:0000313" key="4">
    <source>
        <dbReference type="EMBL" id="CAI7988865.1"/>
    </source>
</evidence>
<feature type="domain" description="3-octaprenyl-4-hydroxybenzoate carboxy-lyase-like N-terminal" evidence="3">
    <location>
        <begin position="27"/>
        <end position="112"/>
    </location>
</feature>
<dbReference type="AlphaFoldDB" id="A0AA35VZP8"/>
<evidence type="ECO:0000256" key="1">
    <source>
        <dbReference type="SAM" id="MobiDB-lite"/>
    </source>
</evidence>
<evidence type="ECO:0000313" key="5">
    <source>
        <dbReference type="Proteomes" id="UP001174909"/>
    </source>
</evidence>
<dbReference type="Proteomes" id="UP001174909">
    <property type="component" value="Unassembled WGS sequence"/>
</dbReference>
<dbReference type="InterPro" id="IPR049383">
    <property type="entry name" value="UbiD-like_N"/>
</dbReference>
<sequence length="437" mass="48587">MAKRNPRIATAVQAIPERGYPDLHEHLQRLDDAGLLIRVARPVDKDQEMHPLVRWQFRGGIKERDRKAFLFEQPVDAKGKRYDIPVAIGVLAANRRIYRIGLGCDEDTDINALWSEARTNPVAPVEIPSSAAPVHEVIISGAQLKSRGKGMDGIPVPISTPGWDNAPYVSAAHFVSRDPDSGVYNIGTYRAMIKARTRVGCNPSIELGQGIYRHWLKYRERGEKMPVALCIGGVPAISYVAAQKLAYDLDEFSVAGGLVKAPIRVTQARTVPLMVPADAEIIVEGFVSTEWLEPEAPFGESHGHVNPKEYNPFMEVTCITRRRDAILCSIISQMTPSESSVIKKMAYEPLYLEHLRDGIGVKSVVRVMLHEPLTATQKLTVIQMRKPSPAEVWRALMGAVAFPSRHVENRHRGGRGHRPRQPRRRVLGHGLSFQAAP</sequence>
<dbReference type="PANTHER" id="PTHR30108">
    <property type="entry name" value="3-OCTAPRENYL-4-HYDROXYBENZOATE CARBOXY-LYASE-RELATED"/>
    <property type="match status" value="1"/>
</dbReference>
<dbReference type="GO" id="GO:0006744">
    <property type="term" value="P:ubiquinone biosynthetic process"/>
    <property type="evidence" value="ECO:0007669"/>
    <property type="project" value="TreeGrafter"/>
</dbReference>
<accession>A0AA35VZP8</accession>
<dbReference type="GO" id="GO:0005829">
    <property type="term" value="C:cytosol"/>
    <property type="evidence" value="ECO:0007669"/>
    <property type="project" value="TreeGrafter"/>
</dbReference>
<feature type="domain" description="3-octaprenyl-4-hydroxybenzoate carboxy-lyase-like Rift-related" evidence="2">
    <location>
        <begin position="131"/>
        <end position="331"/>
    </location>
</feature>
<dbReference type="InterPro" id="IPR002830">
    <property type="entry name" value="UbiD"/>
</dbReference>
<proteinExistence type="predicted"/>
<comment type="caution">
    <text evidence="4">The sequence shown here is derived from an EMBL/GenBank/DDBJ whole genome shotgun (WGS) entry which is preliminary data.</text>
</comment>
<dbReference type="GO" id="GO:0008694">
    <property type="term" value="F:4-hydroxy-3-polyprenylbenzoate decarboxylase activity"/>
    <property type="evidence" value="ECO:0007669"/>
    <property type="project" value="TreeGrafter"/>
</dbReference>
<dbReference type="InterPro" id="IPR048304">
    <property type="entry name" value="UbiD_Rift_dom"/>
</dbReference>
<dbReference type="Pfam" id="PF01977">
    <property type="entry name" value="UbiD"/>
    <property type="match status" value="1"/>
</dbReference>
<protein>
    <submittedName>
        <fullName evidence="4">Uncharacterized protein aq_1612</fullName>
    </submittedName>
</protein>
<evidence type="ECO:0000259" key="2">
    <source>
        <dbReference type="Pfam" id="PF01977"/>
    </source>
</evidence>
<keyword evidence="5" id="KW-1185">Reference proteome</keyword>
<organism evidence="4 5">
    <name type="scientific">Geodia barretti</name>
    <name type="common">Barrett's horny sponge</name>
    <dbReference type="NCBI Taxonomy" id="519541"/>
    <lineage>
        <taxon>Eukaryota</taxon>
        <taxon>Metazoa</taxon>
        <taxon>Porifera</taxon>
        <taxon>Demospongiae</taxon>
        <taxon>Heteroscleromorpha</taxon>
        <taxon>Tetractinellida</taxon>
        <taxon>Astrophorina</taxon>
        <taxon>Geodiidae</taxon>
        <taxon>Geodia</taxon>
    </lineage>
</organism>
<dbReference type="PANTHER" id="PTHR30108:SF17">
    <property type="entry name" value="FERULIC ACID DECARBOXYLASE 1"/>
    <property type="match status" value="1"/>
</dbReference>
<dbReference type="SUPFAM" id="SSF50475">
    <property type="entry name" value="FMN-binding split barrel"/>
    <property type="match status" value="1"/>
</dbReference>
<feature type="region of interest" description="Disordered" evidence="1">
    <location>
        <begin position="406"/>
        <end position="437"/>
    </location>
</feature>
<evidence type="ECO:0000259" key="3">
    <source>
        <dbReference type="Pfam" id="PF20695"/>
    </source>
</evidence>
<reference evidence="4" key="1">
    <citation type="submission" date="2023-03" db="EMBL/GenBank/DDBJ databases">
        <authorList>
            <person name="Steffen K."/>
            <person name="Cardenas P."/>
        </authorList>
    </citation>
    <scope>NUCLEOTIDE SEQUENCE</scope>
</reference>
<dbReference type="EMBL" id="CASHTH010000012">
    <property type="protein sequence ID" value="CAI7988865.1"/>
    <property type="molecule type" value="Genomic_DNA"/>
</dbReference>
<gene>
    <name evidence="4" type="ORF">GBAR_LOCUS62</name>
</gene>
<name>A0AA35VZP8_GEOBA</name>